<feature type="compositionally biased region" description="Polar residues" evidence="1">
    <location>
        <begin position="104"/>
        <end position="128"/>
    </location>
</feature>
<feature type="region of interest" description="Disordered" evidence="1">
    <location>
        <begin position="84"/>
        <end position="136"/>
    </location>
</feature>
<evidence type="ECO:0000256" key="1">
    <source>
        <dbReference type="SAM" id="MobiDB-lite"/>
    </source>
</evidence>
<proteinExistence type="predicted"/>
<keyword evidence="3" id="KW-1185">Reference proteome</keyword>
<dbReference type="EMBL" id="BAABME010014219">
    <property type="protein sequence ID" value="GAA0186982.1"/>
    <property type="molecule type" value="Genomic_DNA"/>
</dbReference>
<name>A0AAV3S0H6_LITER</name>
<accession>A0AAV3S0H6</accession>
<evidence type="ECO:0000313" key="2">
    <source>
        <dbReference type="EMBL" id="GAA0186982.1"/>
    </source>
</evidence>
<dbReference type="AlphaFoldDB" id="A0AAV3S0H6"/>
<evidence type="ECO:0000313" key="3">
    <source>
        <dbReference type="Proteomes" id="UP001454036"/>
    </source>
</evidence>
<dbReference type="Proteomes" id="UP001454036">
    <property type="component" value="Unassembled WGS sequence"/>
</dbReference>
<sequence length="136" mass="15636">MSMVEDLIMIRMQMNRDKAAKWDGKLCPKPRAKLVKCVKDATRCMPMKCVIGHTFKSTQVDQQTSRGKVQVSKIQKYLYKTCKGPGHNSRICKRRKTNEPAPNMPSQQQESVLEMYNFSQSSTQNSQVPPLKTRTR</sequence>
<organism evidence="2 3">
    <name type="scientific">Lithospermum erythrorhizon</name>
    <name type="common">Purple gromwell</name>
    <name type="synonym">Lithospermum officinale var. erythrorhizon</name>
    <dbReference type="NCBI Taxonomy" id="34254"/>
    <lineage>
        <taxon>Eukaryota</taxon>
        <taxon>Viridiplantae</taxon>
        <taxon>Streptophyta</taxon>
        <taxon>Embryophyta</taxon>
        <taxon>Tracheophyta</taxon>
        <taxon>Spermatophyta</taxon>
        <taxon>Magnoliopsida</taxon>
        <taxon>eudicotyledons</taxon>
        <taxon>Gunneridae</taxon>
        <taxon>Pentapetalae</taxon>
        <taxon>asterids</taxon>
        <taxon>lamiids</taxon>
        <taxon>Boraginales</taxon>
        <taxon>Boraginaceae</taxon>
        <taxon>Boraginoideae</taxon>
        <taxon>Lithospermeae</taxon>
        <taxon>Lithospermum</taxon>
    </lineage>
</organism>
<gene>
    <name evidence="2" type="ORF">LIER_34270</name>
</gene>
<protein>
    <submittedName>
        <fullName evidence="2">Uncharacterized protein</fullName>
    </submittedName>
</protein>
<reference evidence="2 3" key="1">
    <citation type="submission" date="2024-01" db="EMBL/GenBank/DDBJ databases">
        <title>The complete chloroplast genome sequence of Lithospermum erythrorhizon: insights into the phylogenetic relationship among Boraginaceae species and the maternal lineages of purple gromwells.</title>
        <authorList>
            <person name="Okada T."/>
            <person name="Watanabe K."/>
        </authorList>
    </citation>
    <scope>NUCLEOTIDE SEQUENCE [LARGE SCALE GENOMIC DNA]</scope>
</reference>
<comment type="caution">
    <text evidence="2">The sequence shown here is derived from an EMBL/GenBank/DDBJ whole genome shotgun (WGS) entry which is preliminary data.</text>
</comment>